<accession>A0ABP3VL58</accession>
<dbReference type="Proteomes" id="UP001500185">
    <property type="component" value="Unassembled WGS sequence"/>
</dbReference>
<dbReference type="RefSeq" id="WP_224454545.1">
    <property type="nucleotide sequence ID" value="NZ_BAAAGG010000022.1"/>
</dbReference>
<organism evidence="1 2">
    <name type="scientific">Psychroflexus lacisalsi</name>
    <dbReference type="NCBI Taxonomy" id="503928"/>
    <lineage>
        <taxon>Bacteria</taxon>
        <taxon>Pseudomonadati</taxon>
        <taxon>Bacteroidota</taxon>
        <taxon>Flavobacteriia</taxon>
        <taxon>Flavobacteriales</taxon>
        <taxon>Flavobacteriaceae</taxon>
        <taxon>Psychroflexus</taxon>
    </lineage>
</organism>
<gene>
    <name evidence="1" type="ORF">GCM10009433_23580</name>
</gene>
<reference evidence="2" key="1">
    <citation type="journal article" date="2019" name="Int. J. Syst. Evol. Microbiol.">
        <title>The Global Catalogue of Microorganisms (GCM) 10K type strain sequencing project: providing services to taxonomists for standard genome sequencing and annotation.</title>
        <authorList>
            <consortium name="The Broad Institute Genomics Platform"/>
            <consortium name="The Broad Institute Genome Sequencing Center for Infectious Disease"/>
            <person name="Wu L."/>
            <person name="Ma J."/>
        </authorList>
    </citation>
    <scope>NUCLEOTIDE SEQUENCE [LARGE SCALE GENOMIC DNA]</scope>
    <source>
        <strain evidence="2">JCM 16231</strain>
    </source>
</reference>
<evidence type="ECO:0000313" key="2">
    <source>
        <dbReference type="Proteomes" id="UP001500185"/>
    </source>
</evidence>
<proteinExistence type="predicted"/>
<comment type="caution">
    <text evidence="1">The sequence shown here is derived from an EMBL/GenBank/DDBJ whole genome shotgun (WGS) entry which is preliminary data.</text>
</comment>
<keyword evidence="2" id="KW-1185">Reference proteome</keyword>
<sequence length="241" mass="29159">MELKLLDKSYNHRFIKDYSFNKEEQSYLDSKFNLSRFMDSETPLIDLMQKGQRDLVNHFLYDSSIMVDPNEEKQDLRLFICFVQHYLSIRLEELSRRYIVFQDGIMRLFFKGYKVKEQDFEFMKQFNAYKDSRQLQYIMLASYALKLADPSLILVMIKNIELMTSLTIIKTGKHIGFYKTTERQILKTRSSSPYQREIINYITKFKKTEFEDIKNKLLEGLRNKHVMIEDKRLRYIINRLI</sequence>
<name>A0ABP3VL58_9FLAO</name>
<dbReference type="EMBL" id="BAAAGG010000022">
    <property type="protein sequence ID" value="GAA0762845.1"/>
    <property type="molecule type" value="Genomic_DNA"/>
</dbReference>
<evidence type="ECO:0000313" key="1">
    <source>
        <dbReference type="EMBL" id="GAA0762845.1"/>
    </source>
</evidence>
<protein>
    <submittedName>
        <fullName evidence="1">Uncharacterized protein</fullName>
    </submittedName>
</protein>